<dbReference type="InterPro" id="IPR037111">
    <property type="entry name" value="Thrombin_light_chain_sf"/>
</dbReference>
<dbReference type="CDD" id="cd00190">
    <property type="entry name" value="Tryp_SPc"/>
    <property type="match status" value="1"/>
</dbReference>
<evidence type="ECO:0000256" key="21">
    <source>
        <dbReference type="ARBA" id="ARBA00066048"/>
    </source>
</evidence>
<dbReference type="PRINTS" id="PR01505">
    <property type="entry name" value="PROTHROMBIN"/>
</dbReference>
<keyword evidence="6 26" id="KW-0420">Kringle</keyword>
<evidence type="ECO:0000256" key="19">
    <source>
        <dbReference type="ARBA" id="ARBA00032835"/>
    </source>
</evidence>
<dbReference type="PROSITE" id="PS50070">
    <property type="entry name" value="KRINGLE_2"/>
    <property type="match status" value="2"/>
</dbReference>
<evidence type="ECO:0000256" key="27">
    <source>
        <dbReference type="RuleBase" id="RU363034"/>
    </source>
</evidence>
<dbReference type="InterPro" id="IPR000001">
    <property type="entry name" value="Kringle"/>
</dbReference>
<dbReference type="SMART" id="SM00130">
    <property type="entry name" value="KR"/>
    <property type="match status" value="2"/>
</dbReference>
<feature type="domain" description="Kringle" evidence="30">
    <location>
        <begin position="108"/>
        <end position="187"/>
    </location>
</feature>
<evidence type="ECO:0000256" key="22">
    <source>
        <dbReference type="PIRSR" id="PIRSR001149-1"/>
    </source>
</evidence>
<feature type="chain" id="PRO_5034306460" description="Prothrombin" evidence="29">
    <location>
        <begin position="25"/>
        <end position="660"/>
    </location>
</feature>
<feature type="disulfide bond" evidence="25">
    <location>
        <begin position="236"/>
        <end position="276"/>
    </location>
</feature>
<evidence type="ECO:0000256" key="26">
    <source>
        <dbReference type="PROSITE-ProRule" id="PRU00121"/>
    </source>
</evidence>
<dbReference type="InterPro" id="IPR038178">
    <property type="entry name" value="Kringle_sf"/>
</dbReference>
<dbReference type="GO" id="GO:0070945">
    <property type="term" value="P:neutrophil-mediated killing of gram-negative bacterium"/>
    <property type="evidence" value="ECO:0007669"/>
    <property type="project" value="Ensembl"/>
</dbReference>
<dbReference type="InterPro" id="IPR003966">
    <property type="entry name" value="Prothrombin/thrombin"/>
</dbReference>
<dbReference type="GO" id="GO:0070493">
    <property type="term" value="P:thrombin-activated receptor signaling pathway"/>
    <property type="evidence" value="ECO:0007669"/>
    <property type="project" value="Ensembl"/>
</dbReference>
<dbReference type="CDD" id="cd00108">
    <property type="entry name" value="KR"/>
    <property type="match status" value="2"/>
</dbReference>
<dbReference type="GO" id="GO:0030194">
    <property type="term" value="P:positive regulation of blood coagulation"/>
    <property type="evidence" value="ECO:0007669"/>
    <property type="project" value="Ensembl"/>
</dbReference>
<keyword evidence="34" id="KW-1185">Reference proteome</keyword>
<dbReference type="GO" id="GO:0007166">
    <property type="term" value="P:cell surface receptor signaling pathway"/>
    <property type="evidence" value="ECO:0007669"/>
    <property type="project" value="Ensembl"/>
</dbReference>
<dbReference type="GO" id="GO:0042730">
    <property type="term" value="P:fibrinolysis"/>
    <property type="evidence" value="ECO:0007669"/>
    <property type="project" value="Ensembl"/>
</dbReference>
<dbReference type="PRINTS" id="PR00722">
    <property type="entry name" value="CHYMOTRYPSIN"/>
</dbReference>
<dbReference type="InterPro" id="IPR051659">
    <property type="entry name" value="Serine_Protease_S1-Domain"/>
</dbReference>
<dbReference type="GO" id="GO:0048018">
    <property type="term" value="F:receptor ligand activity"/>
    <property type="evidence" value="ECO:0007669"/>
    <property type="project" value="Ensembl"/>
</dbReference>
<dbReference type="GeneTree" id="ENSGT00940000154234"/>
<dbReference type="GO" id="GO:0032967">
    <property type="term" value="P:positive regulation of collagen biosynthetic process"/>
    <property type="evidence" value="ECO:0007669"/>
    <property type="project" value="Ensembl"/>
</dbReference>
<feature type="site" description="Cleavage; by thrombin" evidence="23">
    <location>
        <begin position="200"/>
        <end position="201"/>
    </location>
</feature>
<dbReference type="GO" id="GO:0008284">
    <property type="term" value="P:positive regulation of cell population proliferation"/>
    <property type="evidence" value="ECO:0007669"/>
    <property type="project" value="Ensembl"/>
</dbReference>
<dbReference type="GO" id="GO:0004252">
    <property type="term" value="F:serine-type endopeptidase activity"/>
    <property type="evidence" value="ECO:0007669"/>
    <property type="project" value="UniProtKB-EC"/>
</dbReference>
<keyword evidence="18" id="KW-0325">Glycoprotein</keyword>
<dbReference type="GO" id="GO:0061844">
    <property type="term" value="P:antimicrobial humoral immune response mediated by antimicrobial peptide"/>
    <property type="evidence" value="ECO:0007669"/>
    <property type="project" value="Ensembl"/>
</dbReference>
<dbReference type="PANTHER" id="PTHR24254">
    <property type="entry name" value="PROTHROMBIN"/>
    <property type="match status" value="1"/>
</dbReference>
<feature type="disulfide bond" evidence="25">
    <location>
        <begin position="91"/>
        <end position="104"/>
    </location>
</feature>
<dbReference type="GO" id="GO:0001530">
    <property type="term" value="F:lipopolysaccharide binding"/>
    <property type="evidence" value="ECO:0007669"/>
    <property type="project" value="Ensembl"/>
</dbReference>
<dbReference type="Gene3D" id="2.40.10.10">
    <property type="entry name" value="Trypsin-like serine proteases"/>
    <property type="match status" value="2"/>
</dbReference>
<feature type="active site" description="Charge relay system" evidence="22">
    <location>
        <position position="565"/>
    </location>
</feature>
<feature type="site" description="Cleavage; by factor Xa" evidence="23">
    <location>
        <begin position="360"/>
        <end position="361"/>
    </location>
</feature>
<evidence type="ECO:0000256" key="18">
    <source>
        <dbReference type="ARBA" id="ARBA00023180"/>
    </source>
</evidence>
<evidence type="ECO:0000313" key="34">
    <source>
        <dbReference type="Proteomes" id="UP000694415"/>
    </source>
</evidence>
<evidence type="ECO:0000259" key="31">
    <source>
        <dbReference type="PROSITE" id="PS50240"/>
    </source>
</evidence>
<name>A0A8C6HPE9_MUSSI</name>
<dbReference type="GO" id="GO:0009897">
    <property type="term" value="C:external side of plasma membrane"/>
    <property type="evidence" value="ECO:0007669"/>
    <property type="project" value="Ensembl"/>
</dbReference>
<feature type="active site" description="Charge relay system" evidence="22">
    <location>
        <position position="403"/>
    </location>
</feature>
<evidence type="ECO:0000256" key="20">
    <source>
        <dbReference type="ARBA" id="ARBA00049579"/>
    </source>
</evidence>
<keyword evidence="17 25" id="KW-1015">Disulfide bond</keyword>
<evidence type="ECO:0000256" key="17">
    <source>
        <dbReference type="ARBA" id="ARBA00023157"/>
    </source>
</evidence>
<feature type="disulfide bond" evidence="25">
    <location>
        <begin position="130"/>
        <end position="170"/>
    </location>
</feature>
<dbReference type="GO" id="GO:0030307">
    <property type="term" value="P:positive regulation of cell growth"/>
    <property type="evidence" value="ECO:0007669"/>
    <property type="project" value="Ensembl"/>
</dbReference>
<evidence type="ECO:0000256" key="23">
    <source>
        <dbReference type="PIRSR" id="PIRSR001149-2"/>
    </source>
</evidence>
<evidence type="ECO:0000256" key="29">
    <source>
        <dbReference type="SAM" id="SignalP"/>
    </source>
</evidence>
<keyword evidence="8" id="KW-0165">Cleavage on pair of basic residues</keyword>
<dbReference type="InterPro" id="IPR000294">
    <property type="entry name" value="GLA_domain"/>
</dbReference>
<evidence type="ECO:0000256" key="11">
    <source>
        <dbReference type="ARBA" id="ARBA00022737"/>
    </source>
</evidence>
<dbReference type="InterPro" id="IPR018056">
    <property type="entry name" value="Kringle_CS"/>
</dbReference>
<feature type="disulfide bond" evidence="25">
    <location>
        <begin position="533"/>
        <end position="547"/>
    </location>
</feature>
<evidence type="ECO:0000259" key="30">
    <source>
        <dbReference type="PROSITE" id="PS50070"/>
    </source>
</evidence>
<dbReference type="InterPro" id="IPR001314">
    <property type="entry name" value="Peptidase_S1A"/>
</dbReference>
<feature type="domain" description="Gla" evidence="32">
    <location>
        <begin position="44"/>
        <end position="90"/>
    </location>
</feature>
<dbReference type="InterPro" id="IPR013806">
    <property type="entry name" value="Kringle-like"/>
</dbReference>
<keyword evidence="5" id="KW-0011">Acute phase</keyword>
<dbReference type="InterPro" id="IPR001254">
    <property type="entry name" value="Trypsin_dom"/>
</dbReference>
<dbReference type="FunFam" id="2.40.20.10:FF:000017">
    <property type="entry name" value="Prothrombin"/>
    <property type="match status" value="1"/>
</dbReference>
<dbReference type="FunFam" id="2.40.10.10:FF:000004">
    <property type="entry name" value="Tryptase gamma 1"/>
    <property type="match status" value="1"/>
</dbReference>
<dbReference type="GO" id="GO:0032024">
    <property type="term" value="P:positive regulation of insulin secretion"/>
    <property type="evidence" value="ECO:0007669"/>
    <property type="project" value="Ensembl"/>
</dbReference>
<feature type="disulfide bond" evidence="25">
    <location>
        <begin position="388"/>
        <end position="404"/>
    </location>
</feature>
<evidence type="ECO:0000256" key="8">
    <source>
        <dbReference type="ARBA" id="ARBA00022685"/>
    </source>
</evidence>
<evidence type="ECO:0000256" key="14">
    <source>
        <dbReference type="ARBA" id="ARBA00022837"/>
    </source>
</evidence>
<feature type="disulfide bond" evidence="25">
    <location>
        <begin position="158"/>
        <end position="182"/>
    </location>
</feature>
<keyword evidence="16" id="KW-0865">Zymogen</keyword>
<feature type="domain" description="Peptidase S1" evidence="31">
    <location>
        <begin position="361"/>
        <end position="638"/>
    </location>
</feature>
<feature type="region of interest" description="Disordered" evidence="28">
    <location>
        <begin position="641"/>
        <end position="660"/>
    </location>
</feature>
<evidence type="ECO:0000256" key="25">
    <source>
        <dbReference type="PIRSR" id="PIRSR001149-4"/>
    </source>
</evidence>
<dbReference type="Gene3D" id="4.10.140.10">
    <property type="entry name" value="Thrombin light chain domain"/>
    <property type="match status" value="1"/>
</dbReference>
<evidence type="ECO:0000256" key="9">
    <source>
        <dbReference type="ARBA" id="ARBA00022696"/>
    </source>
</evidence>
<feature type="disulfide bond" evidence="25">
    <location>
        <begin position="264"/>
        <end position="288"/>
    </location>
</feature>
<comment type="catalytic activity">
    <reaction evidence="1">
        <text>Selective cleavage of Arg-|-Gly bonds in fibrinogen to form fibrin and release fibrinopeptides A and B.</text>
        <dbReference type="EC" id="3.4.21.5"/>
    </reaction>
</comment>
<dbReference type="PROSITE" id="PS00134">
    <property type="entry name" value="TRYPSIN_HIS"/>
    <property type="match status" value="1"/>
</dbReference>
<dbReference type="Pfam" id="PF00594">
    <property type="entry name" value="Gla"/>
    <property type="match status" value="1"/>
</dbReference>
<feature type="disulfide bond" description="Interchain (between light and heavy chains)" evidence="25">
    <location>
        <begin position="333"/>
        <end position="479"/>
    </location>
</feature>
<protein>
    <recommendedName>
        <fullName evidence="3">Prothrombin</fullName>
        <ecNumber evidence="2">3.4.21.5</ecNumber>
    </recommendedName>
    <alternativeName>
        <fullName evidence="19">Coagulation factor II</fullName>
    </alternativeName>
</protein>
<dbReference type="InterPro" id="IPR043504">
    <property type="entry name" value="Peptidase_S1_PA_chymotrypsin"/>
</dbReference>
<dbReference type="AlphaFoldDB" id="A0A8C6HPE9"/>
<dbReference type="Pfam" id="PF00089">
    <property type="entry name" value="Trypsin"/>
    <property type="match status" value="1"/>
</dbReference>
<dbReference type="FunFam" id="4.10.140.10:FF:000001">
    <property type="entry name" value="Prothrombin"/>
    <property type="match status" value="1"/>
</dbReference>
<dbReference type="PROSITE" id="PS00021">
    <property type="entry name" value="KRINGLE_1"/>
    <property type="match status" value="2"/>
</dbReference>
<dbReference type="GO" id="GO:0008360">
    <property type="term" value="P:regulation of cell shape"/>
    <property type="evidence" value="ECO:0007669"/>
    <property type="project" value="Ensembl"/>
</dbReference>
<dbReference type="GO" id="GO:2000379">
    <property type="term" value="P:positive regulation of reactive oxygen species metabolic process"/>
    <property type="evidence" value="ECO:0007669"/>
    <property type="project" value="Ensembl"/>
</dbReference>
<dbReference type="GO" id="GO:1900738">
    <property type="term" value="P:positive regulation of phospholipase C-activating G protein-coupled receptor signaling pathway"/>
    <property type="evidence" value="ECO:0007669"/>
    <property type="project" value="Ensembl"/>
</dbReference>
<keyword evidence="13 27" id="KW-0720">Serine protease</keyword>
<comment type="subunit">
    <text evidence="21">Heterodimer (named alpha-thrombin) of a light and a heavy chain; disulfide-linked. Forms a heterodimer with SERPINA5. In plasma, interacts (via N-terminus) with alpha-1-microglobulin; this interaction does not prevent the activation of prothrombin to thrombin.</text>
</comment>
<evidence type="ECO:0000256" key="3">
    <source>
        <dbReference type="ARBA" id="ARBA00014840"/>
    </source>
</evidence>
<evidence type="ECO:0000256" key="10">
    <source>
        <dbReference type="ARBA" id="ARBA00022729"/>
    </source>
</evidence>
<feature type="disulfide bond" evidence="25">
    <location>
        <begin position="215"/>
        <end position="293"/>
    </location>
</feature>
<dbReference type="SMART" id="SM00069">
    <property type="entry name" value="GLA"/>
    <property type="match status" value="1"/>
</dbReference>
<dbReference type="GO" id="GO:0006508">
    <property type="term" value="P:proteolysis"/>
    <property type="evidence" value="ECO:0007669"/>
    <property type="project" value="UniProtKB-KW"/>
</dbReference>
<dbReference type="InterPro" id="IPR033116">
    <property type="entry name" value="TRYPSIN_SER"/>
</dbReference>
<evidence type="ECO:0000313" key="33">
    <source>
        <dbReference type="Ensembl" id="ENSMSIP00000023788.1"/>
    </source>
</evidence>
<dbReference type="PRINTS" id="PR00001">
    <property type="entry name" value="GLABLOOD"/>
</dbReference>
<keyword evidence="7 27" id="KW-0645">Protease</keyword>
<dbReference type="GO" id="GO:0030168">
    <property type="term" value="P:platelet activation"/>
    <property type="evidence" value="ECO:0007669"/>
    <property type="project" value="Ensembl"/>
</dbReference>
<evidence type="ECO:0000259" key="32">
    <source>
        <dbReference type="PROSITE" id="PS50998"/>
    </source>
</evidence>
<evidence type="ECO:0000256" key="2">
    <source>
        <dbReference type="ARBA" id="ARBA00012174"/>
    </source>
</evidence>
<reference evidence="33" key="1">
    <citation type="submission" date="2025-08" db="UniProtKB">
        <authorList>
            <consortium name="Ensembl"/>
        </authorList>
    </citation>
    <scope>IDENTIFICATION</scope>
</reference>
<dbReference type="GO" id="GO:0072378">
    <property type="term" value="P:blood coagulation, fibrin clot formation"/>
    <property type="evidence" value="ECO:0007669"/>
    <property type="project" value="Ensembl"/>
</dbReference>
<dbReference type="GO" id="GO:0005615">
    <property type="term" value="C:extracellular space"/>
    <property type="evidence" value="ECO:0007669"/>
    <property type="project" value="Ensembl"/>
</dbReference>
<sequence>MSHVRGLGLPGCLALAALVSLVHSQHVFLAPQQALSLLQRVRRANSGFLEELRKGNLERECVEEQCSYEEAFEALESPQDTDVFWAKYTVCDSVRKPRETFMDCLEGRCAMDLGVNYLGTVNVTHTGIQCQLWRSRYPHKPEINSTTHPGADLKENFCRNPDSSTTGPWCYTTDPTVRREECSVPVCGQEGRTTVVMTPRSGDSKDNLSPPLGQCLTERGRLYQGNLAVTTLGSPCLPWNSLPAKTLSKYQDFDPEVKLVENFCRNPDWDEEGAWCYVAGQPGDFEYCNLNYCEEAVGEENYDVDESIAGRTTDAEFHTFFNEKTFGLGEADCGLRPLFEKKSLTDTTEKELLDSYIDGRIVEGWDAEKGIAPWQVMLFRKSPQELLCGASLISDRWVLTAAHCILYPPWDKNFTENDLLVRIGKHSRTRYERNVEKISMLEKIYVHPRYNWRENLDRDIALLKLKKPVPFSDYIHPVCLPDKQTVTSLLRAGYKGRVTGWGNLRETWTTNINEIQPSVLQVVNLPIVERPVCKASTRIRITDNMFCAGFKVNDTKRGDACEGDSGGPFVMKSPYNNRWYQMGIVSWGEGCDRKGKYGFYTHVFRLKRTGIQAGMFKVPFRAGEMAQGLVRWLSGLEHPTALPKVQSSNPSNHMVAHNHP</sequence>
<dbReference type="Pfam" id="PF00051">
    <property type="entry name" value="Kringle"/>
    <property type="match status" value="2"/>
</dbReference>
<evidence type="ECO:0000256" key="15">
    <source>
        <dbReference type="ARBA" id="ARBA00023084"/>
    </source>
</evidence>
<dbReference type="GO" id="GO:0070053">
    <property type="term" value="F:thrombospondin receptor activity"/>
    <property type="evidence" value="ECO:0007669"/>
    <property type="project" value="Ensembl"/>
</dbReference>
<dbReference type="GO" id="GO:0048712">
    <property type="term" value="P:negative regulation of astrocyte differentiation"/>
    <property type="evidence" value="ECO:0007669"/>
    <property type="project" value="Ensembl"/>
</dbReference>
<dbReference type="GO" id="GO:0051480">
    <property type="term" value="P:regulation of cytosolic calcium ion concentration"/>
    <property type="evidence" value="ECO:0007669"/>
    <property type="project" value="Ensembl"/>
</dbReference>
<dbReference type="PRINTS" id="PR00018">
    <property type="entry name" value="KRINGLE"/>
</dbReference>
<reference evidence="33" key="2">
    <citation type="submission" date="2025-09" db="UniProtKB">
        <authorList>
            <consortium name="Ensembl"/>
        </authorList>
    </citation>
    <scope>IDENTIFICATION</scope>
</reference>
<proteinExistence type="predicted"/>
<dbReference type="GO" id="GO:1990806">
    <property type="term" value="P:ligand-gated ion channel signaling pathway"/>
    <property type="evidence" value="ECO:0007669"/>
    <property type="project" value="Ensembl"/>
</dbReference>
<dbReference type="FunFam" id="4.10.740.10:FF:000001">
    <property type="entry name" value="vitamin K-dependent protein S"/>
    <property type="match status" value="1"/>
</dbReference>
<feature type="disulfide bond" evidence="25">
    <location>
        <begin position="61"/>
        <end position="66"/>
    </location>
</feature>
<accession>A0A8C6HPE9</accession>
<evidence type="ECO:0000256" key="24">
    <source>
        <dbReference type="PIRSR" id="PIRSR001149-3"/>
    </source>
</evidence>
<evidence type="ECO:0000256" key="13">
    <source>
        <dbReference type="ARBA" id="ARBA00022825"/>
    </source>
</evidence>
<keyword evidence="10 29" id="KW-0732">Signal</keyword>
<keyword evidence="4" id="KW-0301">Gamma-carboxyglutamic acid</keyword>
<dbReference type="EC" id="3.4.21.5" evidence="2"/>
<organism evidence="33 34">
    <name type="scientific">Mus spicilegus</name>
    <name type="common">Mound-building mouse</name>
    <dbReference type="NCBI Taxonomy" id="10103"/>
    <lineage>
        <taxon>Eukaryota</taxon>
        <taxon>Metazoa</taxon>
        <taxon>Chordata</taxon>
        <taxon>Craniata</taxon>
        <taxon>Vertebrata</taxon>
        <taxon>Euteleostomi</taxon>
        <taxon>Mammalia</taxon>
        <taxon>Eutheria</taxon>
        <taxon>Euarchontoglires</taxon>
        <taxon>Glires</taxon>
        <taxon>Rodentia</taxon>
        <taxon>Myomorpha</taxon>
        <taxon>Muroidea</taxon>
        <taxon>Muridae</taxon>
        <taxon>Murinae</taxon>
        <taxon>Mus</taxon>
        <taxon>Mus</taxon>
    </lineage>
</organism>
<dbReference type="PIRSF" id="PIRSF001149">
    <property type="entry name" value="Thrombin"/>
    <property type="match status" value="1"/>
</dbReference>
<dbReference type="Proteomes" id="UP000694415">
    <property type="component" value="Unplaced"/>
</dbReference>
<dbReference type="InterPro" id="IPR018992">
    <property type="entry name" value="Thrombin_light_chain"/>
</dbReference>
<keyword evidence="14" id="KW-0106">Calcium</keyword>
<dbReference type="GO" id="GO:0051281">
    <property type="term" value="P:positive regulation of release of sequestered calcium ion into cytosol"/>
    <property type="evidence" value="ECO:0007669"/>
    <property type="project" value="Ensembl"/>
</dbReference>
<dbReference type="FunFam" id="2.40.20.10:FF:000015">
    <property type="entry name" value="Prothrombin"/>
    <property type="match status" value="1"/>
</dbReference>
<comment type="function">
    <text evidence="20">Thrombin, which cleaves bonds after Arg and Lys, converts fibrinogen to fibrin and activates factors V, VII, VIII, XIII, and, in complex with thrombomodulin, protein C. Functions in blood homeostasis, inflammation and wound healing. Activates coagulation factor XI (F11); activation is promoted by the contact with negatively charged surfaces. Triggers the production of pro-inflammatory cytokines, such as MCP-1/CCL2 and IL8/CXCL8, in endothelial cells.</text>
</comment>
<dbReference type="GO" id="GO:0051897">
    <property type="term" value="P:positive regulation of phosphatidylinositol 3-kinase/protein kinase B signal transduction"/>
    <property type="evidence" value="ECO:0007669"/>
    <property type="project" value="Ensembl"/>
</dbReference>
<evidence type="ECO:0000256" key="6">
    <source>
        <dbReference type="ARBA" id="ARBA00022572"/>
    </source>
</evidence>
<feature type="site" description="Cleavage; by factor Xa" evidence="23">
    <location>
        <begin position="324"/>
        <end position="325"/>
    </location>
</feature>
<dbReference type="GO" id="GO:0008201">
    <property type="term" value="F:heparin binding"/>
    <property type="evidence" value="ECO:0007669"/>
    <property type="project" value="Ensembl"/>
</dbReference>
<dbReference type="GO" id="GO:0005509">
    <property type="term" value="F:calcium ion binding"/>
    <property type="evidence" value="ECO:0007669"/>
    <property type="project" value="InterPro"/>
</dbReference>
<dbReference type="SUPFAM" id="SSF50494">
    <property type="entry name" value="Trypsin-like serine proteases"/>
    <property type="match status" value="1"/>
</dbReference>
<evidence type="ECO:0000256" key="12">
    <source>
        <dbReference type="ARBA" id="ARBA00022801"/>
    </source>
</evidence>
<dbReference type="GO" id="GO:0045861">
    <property type="term" value="P:negative regulation of proteolysis"/>
    <property type="evidence" value="ECO:0007669"/>
    <property type="project" value="Ensembl"/>
</dbReference>
<dbReference type="SUPFAM" id="SSF57440">
    <property type="entry name" value="Kringle-like"/>
    <property type="match status" value="2"/>
</dbReference>
<dbReference type="PROSITE" id="PS50998">
    <property type="entry name" value="GLA_2"/>
    <property type="match status" value="1"/>
</dbReference>
<keyword evidence="9" id="KW-0356">Hemostasis</keyword>
<dbReference type="PROSITE" id="PS00135">
    <property type="entry name" value="TRYPSIN_SER"/>
    <property type="match status" value="1"/>
</dbReference>
<dbReference type="FunFam" id="2.40.10.10:FF:000085">
    <property type="entry name" value="Prothrombin"/>
    <property type="match status" value="1"/>
</dbReference>
<feature type="disulfide bond" evidence="25">
    <location>
        <begin position="109"/>
        <end position="187"/>
    </location>
</feature>
<keyword evidence="11" id="KW-0677">Repeat</keyword>
<dbReference type="InterPro" id="IPR035972">
    <property type="entry name" value="GLA-like_dom_SF"/>
</dbReference>
<feature type="glycosylation site" description="N-linked (GlcNAc...) (complex) asparagine" evidence="24">
    <location>
        <position position="144"/>
    </location>
</feature>
<comment type="caution">
    <text evidence="26">Lacks conserved residue(s) required for the propagation of feature annotation.</text>
</comment>
<dbReference type="SUPFAM" id="SSF57630">
    <property type="entry name" value="GLA-domain"/>
    <property type="match status" value="1"/>
</dbReference>
<dbReference type="Ensembl" id="ENSMSIT00000029993.1">
    <property type="protein sequence ID" value="ENSMSIP00000023788.1"/>
    <property type="gene ID" value="ENSMSIG00000020083.1"/>
</dbReference>
<feature type="active site" description="Charge relay system" evidence="22">
    <location>
        <position position="459"/>
    </location>
</feature>
<dbReference type="GO" id="GO:0051838">
    <property type="term" value="P:cytolysis by host of symbiont cells"/>
    <property type="evidence" value="ECO:0007669"/>
    <property type="project" value="Ensembl"/>
</dbReference>
<dbReference type="InterPro" id="IPR018114">
    <property type="entry name" value="TRYPSIN_HIS"/>
</dbReference>
<feature type="signal peptide" evidence="29">
    <location>
        <begin position="1"/>
        <end position="24"/>
    </location>
</feature>
<evidence type="ECO:0000256" key="5">
    <source>
        <dbReference type="ARBA" id="ARBA00022486"/>
    </source>
</evidence>
<keyword evidence="12 27" id="KW-0378">Hydrolase</keyword>
<evidence type="ECO:0000256" key="28">
    <source>
        <dbReference type="SAM" id="MobiDB-lite"/>
    </source>
</evidence>
<dbReference type="PROSITE" id="PS50240">
    <property type="entry name" value="TRYPSIN_DOM"/>
    <property type="match status" value="1"/>
</dbReference>
<dbReference type="SMART" id="SM00020">
    <property type="entry name" value="Tryp_SPc"/>
    <property type="match status" value="1"/>
</dbReference>
<feature type="glycosylation site" description="N-linked (GlcNAc...) (complex) asparagine" evidence="24">
    <location>
        <position position="413"/>
    </location>
</feature>
<evidence type="ECO:0000256" key="16">
    <source>
        <dbReference type="ARBA" id="ARBA00023145"/>
    </source>
</evidence>
<feature type="glycosylation site" description="N-linked (GlcNAc...) (complex) asparagine" evidence="24">
    <location>
        <position position="122"/>
    </location>
</feature>
<feature type="domain" description="Kringle" evidence="30">
    <location>
        <begin position="214"/>
        <end position="293"/>
    </location>
</feature>
<dbReference type="GO" id="GO:0006953">
    <property type="term" value="P:acute-phase response"/>
    <property type="evidence" value="ECO:0007669"/>
    <property type="project" value="UniProtKB-KW"/>
</dbReference>
<keyword evidence="15" id="KW-0094">Blood coagulation</keyword>
<feature type="disulfide bond" evidence="25">
    <location>
        <begin position="561"/>
        <end position="591"/>
    </location>
</feature>
<dbReference type="GO" id="GO:1900016">
    <property type="term" value="P:negative regulation of cytokine production involved in inflammatory response"/>
    <property type="evidence" value="ECO:0007669"/>
    <property type="project" value="Ensembl"/>
</dbReference>
<evidence type="ECO:0000256" key="4">
    <source>
        <dbReference type="ARBA" id="ARBA00022479"/>
    </source>
</evidence>
<dbReference type="GO" id="GO:1900182">
    <property type="term" value="P:positive regulation of protein localization to nucleus"/>
    <property type="evidence" value="ECO:0007669"/>
    <property type="project" value="Ensembl"/>
</dbReference>
<dbReference type="PANTHER" id="PTHR24254:SF10">
    <property type="entry name" value="PROTHROMBIN"/>
    <property type="match status" value="1"/>
</dbReference>
<evidence type="ECO:0000256" key="7">
    <source>
        <dbReference type="ARBA" id="ARBA00022670"/>
    </source>
</evidence>
<dbReference type="Pfam" id="PF09396">
    <property type="entry name" value="Thrombin_light"/>
    <property type="match status" value="1"/>
</dbReference>
<dbReference type="Gene3D" id="2.40.20.10">
    <property type="entry name" value="Plasminogen Kringle 4"/>
    <property type="match status" value="2"/>
</dbReference>
<dbReference type="PROSITE" id="PS00011">
    <property type="entry name" value="GLA_1"/>
    <property type="match status" value="1"/>
</dbReference>
<dbReference type="InterPro" id="IPR009003">
    <property type="entry name" value="Peptidase_S1_PA"/>
</dbReference>
<evidence type="ECO:0000256" key="1">
    <source>
        <dbReference type="ARBA" id="ARBA00001621"/>
    </source>
</evidence>